<comment type="caution">
    <text evidence="2">The sequence shown here is derived from an EMBL/GenBank/DDBJ whole genome shotgun (WGS) entry which is preliminary data.</text>
</comment>
<sequence>MIVQSNPETRKLMSKTKKIIAALGILFFNIFGLIAFFVLLIRSKKRK</sequence>
<protein>
    <submittedName>
        <fullName evidence="2">Uncharacterized protein</fullName>
    </submittedName>
</protein>
<dbReference type="Proteomes" id="UP000003378">
    <property type="component" value="Unassembled WGS sequence"/>
</dbReference>
<accession>F3SGN1</accession>
<gene>
    <name evidence="2" type="ORF">HMPREF9397_0303</name>
</gene>
<organism evidence="2 3">
    <name type="scientific">Streptococcus sanguinis SK1087</name>
    <dbReference type="NCBI Taxonomy" id="888824"/>
    <lineage>
        <taxon>Bacteria</taxon>
        <taxon>Bacillati</taxon>
        <taxon>Bacillota</taxon>
        <taxon>Bacilli</taxon>
        <taxon>Lactobacillales</taxon>
        <taxon>Streptococcaceae</taxon>
        <taxon>Streptococcus</taxon>
    </lineage>
</organism>
<dbReference type="PATRIC" id="fig|888824.3.peg.298"/>
<dbReference type="EMBL" id="AFDP01000002">
    <property type="protein sequence ID" value="EGG40918.1"/>
    <property type="molecule type" value="Genomic_DNA"/>
</dbReference>
<dbReference type="AlphaFoldDB" id="F3SGN1"/>
<evidence type="ECO:0000313" key="3">
    <source>
        <dbReference type="Proteomes" id="UP000003378"/>
    </source>
</evidence>
<dbReference type="HOGENOM" id="CLU_216954_0_0_9"/>
<proteinExistence type="predicted"/>
<reference evidence="2 3" key="1">
    <citation type="submission" date="2011-03" db="EMBL/GenBank/DDBJ databases">
        <authorList>
            <person name="Muzny D."/>
            <person name="Qin X."/>
            <person name="Deng J."/>
            <person name="Jiang H."/>
            <person name="Liu Y."/>
            <person name="Qu J."/>
            <person name="Song X.-Z."/>
            <person name="Zhang L."/>
            <person name="Thornton R."/>
            <person name="Coyle M."/>
            <person name="Francisco L."/>
            <person name="Jackson L."/>
            <person name="Javaid M."/>
            <person name="Korchina V."/>
            <person name="Kovar C."/>
            <person name="Mata R."/>
            <person name="Mathew T."/>
            <person name="Ngo R."/>
            <person name="Nguyen L."/>
            <person name="Nguyen N."/>
            <person name="Okwuonu G."/>
            <person name="Ongeri F."/>
            <person name="Pham C."/>
            <person name="Simmons D."/>
            <person name="Wilczek-Boney K."/>
            <person name="Hale W."/>
            <person name="Jakkamsetti A."/>
            <person name="Pham P."/>
            <person name="Ruth R."/>
            <person name="San Lucas F."/>
            <person name="Warren J."/>
            <person name="Zhang J."/>
            <person name="Zhao Z."/>
            <person name="Zhou C."/>
            <person name="Zhu D."/>
            <person name="Lee S."/>
            <person name="Bess C."/>
            <person name="Blankenburg K."/>
            <person name="Forbes L."/>
            <person name="Fu Q."/>
            <person name="Gubbala S."/>
            <person name="Hirani K."/>
            <person name="Jayaseelan J.C."/>
            <person name="Lara F."/>
            <person name="Munidasa M."/>
            <person name="Palculict T."/>
            <person name="Patil S."/>
            <person name="Pu L.-L."/>
            <person name="Saada N."/>
            <person name="Tang L."/>
            <person name="Weissenberger G."/>
            <person name="Zhu Y."/>
            <person name="Hemphill L."/>
            <person name="Shang Y."/>
            <person name="Youmans B."/>
            <person name="Ayvaz T."/>
            <person name="Ross M."/>
            <person name="Santibanez J."/>
            <person name="Aqrawi P."/>
            <person name="Gross S."/>
            <person name="Joshi V."/>
            <person name="Fowler G."/>
            <person name="Nazareth L."/>
            <person name="Reid J."/>
            <person name="Worley K."/>
            <person name="Petrosino J."/>
            <person name="Highlander S."/>
            <person name="Gibbs R."/>
        </authorList>
    </citation>
    <scope>NUCLEOTIDE SEQUENCE [LARGE SCALE GENOMIC DNA]</scope>
    <source>
        <strain evidence="2 3">SK1087</strain>
    </source>
</reference>
<evidence type="ECO:0000313" key="2">
    <source>
        <dbReference type="EMBL" id="EGG40918.1"/>
    </source>
</evidence>
<keyword evidence="1" id="KW-0812">Transmembrane</keyword>
<evidence type="ECO:0000256" key="1">
    <source>
        <dbReference type="SAM" id="Phobius"/>
    </source>
</evidence>
<feature type="transmembrane region" description="Helical" evidence="1">
    <location>
        <begin position="20"/>
        <end position="41"/>
    </location>
</feature>
<keyword evidence="1" id="KW-0472">Membrane</keyword>
<keyword evidence="1" id="KW-1133">Transmembrane helix</keyword>
<name>F3SGN1_STRSA</name>